<gene>
    <name evidence="2" type="ORF">BLTE_13250</name>
</gene>
<feature type="compositionally biased region" description="Low complexity" evidence="1">
    <location>
        <begin position="70"/>
        <end position="85"/>
    </location>
</feature>
<dbReference type="EMBL" id="AP018907">
    <property type="protein sequence ID" value="BBF92640.1"/>
    <property type="molecule type" value="Genomic_DNA"/>
</dbReference>
<keyword evidence="3" id="KW-1185">Reference proteome</keyword>
<dbReference type="Proteomes" id="UP000266934">
    <property type="component" value="Chromosome"/>
</dbReference>
<feature type="region of interest" description="Disordered" evidence="1">
    <location>
        <begin position="38"/>
        <end position="85"/>
    </location>
</feature>
<dbReference type="RefSeq" id="WP_126398667.1">
    <property type="nucleotide sequence ID" value="NZ_AP018907.1"/>
</dbReference>
<proteinExistence type="predicted"/>
<organism evidence="2 3">
    <name type="scientific">Blastochloris tepida</name>
    <dbReference type="NCBI Taxonomy" id="2233851"/>
    <lineage>
        <taxon>Bacteria</taxon>
        <taxon>Pseudomonadati</taxon>
        <taxon>Pseudomonadota</taxon>
        <taxon>Alphaproteobacteria</taxon>
        <taxon>Hyphomicrobiales</taxon>
        <taxon>Blastochloridaceae</taxon>
        <taxon>Blastochloris</taxon>
    </lineage>
</organism>
<accession>A0A348FZA7</accession>
<reference evidence="2 3" key="1">
    <citation type="submission" date="2018-08" db="EMBL/GenBank/DDBJ databases">
        <title>Complete genome sequencing of Blastochloris tepida GI.</title>
        <authorList>
            <person name="Tsukatani Y."/>
            <person name="Mori H."/>
        </authorList>
    </citation>
    <scope>NUCLEOTIDE SEQUENCE [LARGE SCALE GENOMIC DNA]</scope>
    <source>
        <strain evidence="2 3">GI</strain>
    </source>
</reference>
<name>A0A348FZA7_9HYPH</name>
<protein>
    <submittedName>
        <fullName evidence="2">Uncharacterized protein</fullName>
    </submittedName>
</protein>
<evidence type="ECO:0000313" key="2">
    <source>
        <dbReference type="EMBL" id="BBF92640.1"/>
    </source>
</evidence>
<dbReference type="KEGG" id="blag:BLTE_13250"/>
<sequence>MPIKTTLYHQKDPSAAPIEVFSIDAAEIVRTSPLEWGYRQPKPEAAEAPAAKPSRPTLKFKPVPEPEPPAGDAAGDAAGEDPGAS</sequence>
<evidence type="ECO:0000313" key="3">
    <source>
        <dbReference type="Proteomes" id="UP000266934"/>
    </source>
</evidence>
<evidence type="ECO:0000256" key="1">
    <source>
        <dbReference type="SAM" id="MobiDB-lite"/>
    </source>
</evidence>
<dbReference type="AlphaFoldDB" id="A0A348FZA7"/>